<dbReference type="PROSITE" id="PS00050">
    <property type="entry name" value="RIBOSOMAL_L23"/>
    <property type="match status" value="1"/>
</dbReference>
<dbReference type="OrthoDB" id="1267328at2759"/>
<evidence type="ECO:0000256" key="4">
    <source>
        <dbReference type="ARBA" id="ARBA00022980"/>
    </source>
</evidence>
<keyword evidence="5 6" id="KW-0687">Ribonucleoprotein</keyword>
<keyword evidence="9" id="KW-1185">Reference proteome</keyword>
<organism evidence="8 9">
    <name type="scientific">Diacronema lutheri</name>
    <name type="common">Unicellular marine alga</name>
    <name type="synonym">Monochrysis lutheri</name>
    <dbReference type="NCBI Taxonomy" id="2081491"/>
    <lineage>
        <taxon>Eukaryota</taxon>
        <taxon>Haptista</taxon>
        <taxon>Haptophyta</taxon>
        <taxon>Pavlovophyceae</taxon>
        <taxon>Pavlovales</taxon>
        <taxon>Pavlovaceae</taxon>
        <taxon>Diacronema</taxon>
    </lineage>
</organism>
<comment type="caution">
    <text evidence="8">The sequence shown here is derived from an EMBL/GenBank/DDBJ whole genome shotgun (WGS) entry which is preliminary data.</text>
</comment>
<evidence type="ECO:0000256" key="1">
    <source>
        <dbReference type="ARBA" id="ARBA00006700"/>
    </source>
</evidence>
<gene>
    <name evidence="8" type="ORF">KFE25_011159</name>
</gene>
<dbReference type="FunFam" id="3.30.70.330:FF:000035">
    <property type="entry name" value="60S ribosomal protein L23a"/>
    <property type="match status" value="1"/>
</dbReference>
<dbReference type="InterPro" id="IPR001014">
    <property type="entry name" value="Ribosomal_uL23_CS"/>
</dbReference>
<keyword evidence="4 6" id="KW-0689">Ribosomal protein</keyword>
<dbReference type="NCBIfam" id="TIGR03636">
    <property type="entry name" value="uL23_arch"/>
    <property type="match status" value="1"/>
</dbReference>
<evidence type="ECO:0000259" key="7">
    <source>
        <dbReference type="Pfam" id="PF03939"/>
    </source>
</evidence>
<dbReference type="NCBIfam" id="NF011118">
    <property type="entry name" value="PRK14548.1"/>
    <property type="match status" value="1"/>
</dbReference>
<dbReference type="Gene3D" id="3.30.70.330">
    <property type="match status" value="1"/>
</dbReference>
<accession>A0A8J6C625</accession>
<keyword evidence="2" id="KW-0699">rRNA-binding</keyword>
<dbReference type="InterPro" id="IPR019985">
    <property type="entry name" value="Ribosomal_uL23"/>
</dbReference>
<sequence length="159" mass="17725">MAPKPAAKVTKGAKDKKADVTAKAKKAALANKKGTAGKSAIKIRTKVHFFRPKTRTYKRDPLYARRSAPRLNKLDHFAVIKFPLTTESAMKKIEDNNTLVFIVETRANKSQIKAAVRKLYEIQADKINTLIRPDGSKKAYVRLTSDYDALDVANKIGII</sequence>
<proteinExistence type="inferred from homology"/>
<keyword evidence="3" id="KW-0694">RNA-binding</keyword>
<evidence type="ECO:0000256" key="6">
    <source>
        <dbReference type="RuleBase" id="RU003934"/>
    </source>
</evidence>
<dbReference type="Pfam" id="PF03939">
    <property type="entry name" value="Ribosomal_L23eN"/>
    <property type="match status" value="1"/>
</dbReference>
<dbReference type="SUPFAM" id="SSF54189">
    <property type="entry name" value="Ribosomal proteins S24e, L23 and L15e"/>
    <property type="match status" value="1"/>
</dbReference>
<protein>
    <recommendedName>
        <fullName evidence="7">Large ribosomal subunit protein uL23 N-terminal domain-containing protein</fullName>
    </recommendedName>
</protein>
<evidence type="ECO:0000256" key="3">
    <source>
        <dbReference type="ARBA" id="ARBA00022884"/>
    </source>
</evidence>
<evidence type="ECO:0000256" key="2">
    <source>
        <dbReference type="ARBA" id="ARBA00022730"/>
    </source>
</evidence>
<comment type="similarity">
    <text evidence="1 6">Belongs to the universal ribosomal protein uL23 family.</text>
</comment>
<dbReference type="InterPro" id="IPR013025">
    <property type="entry name" value="Ribosomal_uL23-like"/>
</dbReference>
<dbReference type="GO" id="GO:0006412">
    <property type="term" value="P:translation"/>
    <property type="evidence" value="ECO:0007669"/>
    <property type="project" value="InterPro"/>
</dbReference>
<dbReference type="Proteomes" id="UP000751190">
    <property type="component" value="Unassembled WGS sequence"/>
</dbReference>
<dbReference type="HAMAP" id="MF_01369_A">
    <property type="entry name" value="Ribosomal_uL23_A"/>
    <property type="match status" value="1"/>
</dbReference>
<dbReference type="InterPro" id="IPR012678">
    <property type="entry name" value="Ribosomal_uL23/eL15/eS24_sf"/>
</dbReference>
<evidence type="ECO:0000313" key="8">
    <source>
        <dbReference type="EMBL" id="KAG8463162.1"/>
    </source>
</evidence>
<dbReference type="InterPro" id="IPR005633">
    <property type="entry name" value="Ribosomal_uL23_N"/>
</dbReference>
<name>A0A8J6C625_DIALT</name>
<evidence type="ECO:0000313" key="9">
    <source>
        <dbReference type="Proteomes" id="UP000751190"/>
    </source>
</evidence>
<dbReference type="Pfam" id="PF00276">
    <property type="entry name" value="Ribosomal_L23"/>
    <property type="match status" value="1"/>
</dbReference>
<feature type="domain" description="Large ribosomal subunit protein uL23 N-terminal" evidence="7">
    <location>
        <begin position="21"/>
        <end position="70"/>
    </location>
</feature>
<dbReference type="PANTHER" id="PTHR11620">
    <property type="entry name" value="60S RIBOSOMAL PROTEIN L23A"/>
    <property type="match status" value="1"/>
</dbReference>
<dbReference type="GO" id="GO:0003735">
    <property type="term" value="F:structural constituent of ribosome"/>
    <property type="evidence" value="ECO:0007669"/>
    <property type="project" value="InterPro"/>
</dbReference>
<dbReference type="GO" id="GO:0005840">
    <property type="term" value="C:ribosome"/>
    <property type="evidence" value="ECO:0007669"/>
    <property type="project" value="UniProtKB-KW"/>
</dbReference>
<dbReference type="InterPro" id="IPR012677">
    <property type="entry name" value="Nucleotide-bd_a/b_plait_sf"/>
</dbReference>
<reference evidence="8" key="1">
    <citation type="submission" date="2021-05" db="EMBL/GenBank/DDBJ databases">
        <title>The genome of the haptophyte Pavlova lutheri (Diacronema luteri, Pavlovales) - a model for lipid biosynthesis in eukaryotic algae.</title>
        <authorList>
            <person name="Hulatt C.J."/>
            <person name="Posewitz M.C."/>
        </authorList>
    </citation>
    <scope>NUCLEOTIDE SEQUENCE</scope>
    <source>
        <strain evidence="8">NIVA-4/92</strain>
    </source>
</reference>
<dbReference type="AlphaFoldDB" id="A0A8J6C625"/>
<dbReference type="GO" id="GO:1990904">
    <property type="term" value="C:ribonucleoprotein complex"/>
    <property type="evidence" value="ECO:0007669"/>
    <property type="project" value="UniProtKB-KW"/>
</dbReference>
<dbReference type="GO" id="GO:0019843">
    <property type="term" value="F:rRNA binding"/>
    <property type="evidence" value="ECO:0007669"/>
    <property type="project" value="UniProtKB-KW"/>
</dbReference>
<evidence type="ECO:0000256" key="5">
    <source>
        <dbReference type="ARBA" id="ARBA00023274"/>
    </source>
</evidence>
<dbReference type="EMBL" id="JAGTXO010000017">
    <property type="protein sequence ID" value="KAG8463162.1"/>
    <property type="molecule type" value="Genomic_DNA"/>
</dbReference>
<dbReference type="OMA" id="RLDHHKV"/>